<dbReference type="SUPFAM" id="SSF53474">
    <property type="entry name" value="alpha/beta-Hydrolases"/>
    <property type="match status" value="1"/>
</dbReference>
<evidence type="ECO:0000313" key="4">
    <source>
        <dbReference type="Proteomes" id="UP001500298"/>
    </source>
</evidence>
<dbReference type="PRINTS" id="PR00111">
    <property type="entry name" value="ABHYDROLASE"/>
</dbReference>
<comment type="caution">
    <text evidence="3">The sequence shown here is derived from an EMBL/GenBank/DDBJ whole genome shotgun (WGS) entry which is preliminary data.</text>
</comment>
<feature type="domain" description="AB hydrolase-1" evidence="2">
    <location>
        <begin position="13"/>
        <end position="118"/>
    </location>
</feature>
<dbReference type="Pfam" id="PF00561">
    <property type="entry name" value="Abhydrolase_1"/>
    <property type="match status" value="1"/>
</dbReference>
<dbReference type="EMBL" id="BAABJX010000018">
    <property type="protein sequence ID" value="GAA4827528.1"/>
    <property type="molecule type" value="Genomic_DNA"/>
</dbReference>
<dbReference type="PANTHER" id="PTHR46118:SF4">
    <property type="entry name" value="PROTEIN ABHD11"/>
    <property type="match status" value="1"/>
</dbReference>
<dbReference type="InterPro" id="IPR029058">
    <property type="entry name" value="AB_hydrolase_fold"/>
</dbReference>
<dbReference type="Proteomes" id="UP001500298">
    <property type="component" value="Unassembled WGS sequence"/>
</dbReference>
<dbReference type="InterPro" id="IPR000073">
    <property type="entry name" value="AB_hydrolase_1"/>
</dbReference>
<proteinExistence type="predicted"/>
<protein>
    <submittedName>
        <fullName evidence="3">Alpha/beta fold hydrolase</fullName>
    </submittedName>
</protein>
<dbReference type="PANTHER" id="PTHR46118">
    <property type="entry name" value="PROTEIN ABHD11"/>
    <property type="match status" value="1"/>
</dbReference>
<keyword evidence="1 3" id="KW-0378">Hydrolase</keyword>
<gene>
    <name evidence="3" type="ORF">GCM10023331_10510</name>
</gene>
<evidence type="ECO:0000259" key="2">
    <source>
        <dbReference type="Pfam" id="PF00561"/>
    </source>
</evidence>
<dbReference type="RefSeq" id="WP_345369812.1">
    <property type="nucleotide sequence ID" value="NZ_BAABJX010000018.1"/>
</dbReference>
<evidence type="ECO:0000256" key="1">
    <source>
        <dbReference type="ARBA" id="ARBA00022801"/>
    </source>
</evidence>
<name>A0ABP9D549_9BACT</name>
<reference evidence="4" key="1">
    <citation type="journal article" date="2019" name="Int. J. Syst. Evol. Microbiol.">
        <title>The Global Catalogue of Microorganisms (GCM) 10K type strain sequencing project: providing services to taxonomists for standard genome sequencing and annotation.</title>
        <authorList>
            <consortium name="The Broad Institute Genomics Platform"/>
            <consortium name="The Broad Institute Genome Sequencing Center for Infectious Disease"/>
            <person name="Wu L."/>
            <person name="Ma J."/>
        </authorList>
    </citation>
    <scope>NUCLEOTIDE SEQUENCE [LARGE SCALE GENOMIC DNA]</scope>
    <source>
        <strain evidence="4">JCM 18326</strain>
    </source>
</reference>
<dbReference type="Gene3D" id="3.40.50.1820">
    <property type="entry name" value="alpha/beta hydrolase"/>
    <property type="match status" value="1"/>
</dbReference>
<organism evidence="3 4">
    <name type="scientific">Algivirga pacifica</name>
    <dbReference type="NCBI Taxonomy" id="1162670"/>
    <lineage>
        <taxon>Bacteria</taxon>
        <taxon>Pseudomonadati</taxon>
        <taxon>Bacteroidota</taxon>
        <taxon>Cytophagia</taxon>
        <taxon>Cytophagales</taxon>
        <taxon>Flammeovirgaceae</taxon>
        <taxon>Algivirga</taxon>
    </lineage>
</organism>
<sequence length="253" mass="28646">MELHYRRTGEGSPLIILHGLFGSSDNWMSIGKTLAEKHELFLVDQRNHGLSPNTEAFNYTTFVEDLYQFIDYHNIENPTLLGHSMGGKVAMQFAAQHPELLKQLIVVDIAPRAYPVHHQTILEGMNAIPVASLKGRNEADKILSEYIPEMGIRMFLLKNLQRNPEGGFSWKINLPVITKKIAEVGKALDHQGTIDIPSLFIGGKNSNYIQSDDEAMIRDIFTDVRIEMIDQAGHWVHAEQPQKVTDHILSFTY</sequence>
<keyword evidence="4" id="KW-1185">Reference proteome</keyword>
<accession>A0ABP9D549</accession>
<evidence type="ECO:0000313" key="3">
    <source>
        <dbReference type="EMBL" id="GAA4827528.1"/>
    </source>
</evidence>
<dbReference type="GO" id="GO:0016787">
    <property type="term" value="F:hydrolase activity"/>
    <property type="evidence" value="ECO:0007669"/>
    <property type="project" value="UniProtKB-KW"/>
</dbReference>